<evidence type="ECO:0000259" key="2">
    <source>
        <dbReference type="Pfam" id="PF08486"/>
    </source>
</evidence>
<keyword evidence="4" id="KW-1185">Reference proteome</keyword>
<dbReference type="InterPro" id="IPR013693">
    <property type="entry name" value="SpoIID/LytB_N"/>
</dbReference>
<dbReference type="InterPro" id="IPR051922">
    <property type="entry name" value="Bact_Sporulation_Assoc"/>
</dbReference>
<feature type="signal peptide" evidence="1">
    <location>
        <begin position="1"/>
        <end position="31"/>
    </location>
</feature>
<feature type="chain" id="PRO_5038707174" evidence="1">
    <location>
        <begin position="32"/>
        <end position="386"/>
    </location>
</feature>
<keyword evidence="1" id="KW-0732">Signal</keyword>
<organism evidence="3 4">
    <name type="scientific">Nocardioides immobilis</name>
    <dbReference type="NCBI Taxonomy" id="2049295"/>
    <lineage>
        <taxon>Bacteria</taxon>
        <taxon>Bacillati</taxon>
        <taxon>Actinomycetota</taxon>
        <taxon>Actinomycetes</taxon>
        <taxon>Propionibacteriales</taxon>
        <taxon>Nocardioidaceae</taxon>
        <taxon>Nocardioides</taxon>
    </lineage>
</organism>
<protein>
    <submittedName>
        <fullName evidence="3">SpoIID/LytB domain-containing protein</fullName>
    </submittedName>
</protein>
<sequence length="386" mass="41448">MTSTRIRALLAGALSLAVVTFPTPPSAPAEAALAGPSSVTLEGRGYGHGRGMSQYGAQGAASEHDRTHRQILRFYYPGLAFGTAPGVIRVQISGDTSDDVVIDDRRRLSVRQVATGDSWALRQDGAKRWRLTAAVGGATRVSVLTDRWRSVRTVPGEAELRAARGALALVTPSGVTRYQGALRSTVVDGGRDTVNVVRLEAYLRGVVPREVPALWPPEAVKAQAVAARTYAAFHRADSQGDPYDLCDTTSCQVYGGLDDRHPASDAAIRATAGEVLLAAGTPAFTEFSSSNGGWTVAGSVPYQVAKQDDWDPVNAWRTTLRATTIENAYPAIGDFQRLRILRRDGNGTWNGRVLRIRIVGSNATPAVDGDDFRSVFGLRSTWFRVV</sequence>
<feature type="domain" description="Sporulation stage II protein D amidase enhancer LytB N-terminal" evidence="2">
    <location>
        <begin position="189"/>
        <end position="276"/>
    </location>
</feature>
<evidence type="ECO:0000256" key="1">
    <source>
        <dbReference type="SAM" id="SignalP"/>
    </source>
</evidence>
<dbReference type="EMBL" id="QXGH01000009">
    <property type="protein sequence ID" value="RHW28763.1"/>
    <property type="molecule type" value="Genomic_DNA"/>
</dbReference>
<evidence type="ECO:0000313" key="3">
    <source>
        <dbReference type="EMBL" id="RHW28763.1"/>
    </source>
</evidence>
<proteinExistence type="predicted"/>
<accession>A0A417Y7T8</accession>
<dbReference type="OrthoDB" id="9773852at2"/>
<reference evidence="3 4" key="1">
    <citation type="submission" date="2018-09" db="EMBL/GenBank/DDBJ databases">
        <title>Genome sequencing of Nocardioides immobilis CCTCC AB 2017083 for comparison to Nocardioides silvaticus.</title>
        <authorList>
            <person name="Li C."/>
            <person name="Wang G."/>
        </authorList>
    </citation>
    <scope>NUCLEOTIDE SEQUENCE [LARGE SCALE GENOMIC DNA]</scope>
    <source>
        <strain evidence="3 4">CCTCC AB 2017083</strain>
    </source>
</reference>
<dbReference type="GO" id="GO:0030435">
    <property type="term" value="P:sporulation resulting in formation of a cellular spore"/>
    <property type="evidence" value="ECO:0007669"/>
    <property type="project" value="InterPro"/>
</dbReference>
<dbReference type="Proteomes" id="UP000283644">
    <property type="component" value="Unassembled WGS sequence"/>
</dbReference>
<dbReference type="RefSeq" id="WP_118922323.1">
    <property type="nucleotide sequence ID" value="NZ_QXGH01000009.1"/>
</dbReference>
<dbReference type="PANTHER" id="PTHR30032:SF4">
    <property type="entry name" value="AMIDASE ENHANCER"/>
    <property type="match status" value="1"/>
</dbReference>
<evidence type="ECO:0000313" key="4">
    <source>
        <dbReference type="Proteomes" id="UP000283644"/>
    </source>
</evidence>
<name>A0A417Y7T8_9ACTN</name>
<dbReference type="NCBIfam" id="TIGR02669">
    <property type="entry name" value="SpoIID_LytB"/>
    <property type="match status" value="1"/>
</dbReference>
<dbReference type="Pfam" id="PF08486">
    <property type="entry name" value="SpoIID"/>
    <property type="match status" value="1"/>
</dbReference>
<dbReference type="InterPro" id="IPR013486">
    <property type="entry name" value="SpoIID/LytB"/>
</dbReference>
<dbReference type="AlphaFoldDB" id="A0A417Y7T8"/>
<dbReference type="PANTHER" id="PTHR30032">
    <property type="entry name" value="N-ACETYLMURAMOYL-L-ALANINE AMIDASE-RELATED"/>
    <property type="match status" value="1"/>
</dbReference>
<comment type="caution">
    <text evidence="3">The sequence shown here is derived from an EMBL/GenBank/DDBJ whole genome shotgun (WGS) entry which is preliminary data.</text>
</comment>
<dbReference type="GO" id="GO:0030288">
    <property type="term" value="C:outer membrane-bounded periplasmic space"/>
    <property type="evidence" value="ECO:0007669"/>
    <property type="project" value="TreeGrafter"/>
</dbReference>
<gene>
    <name evidence="3" type="ORF">D0Z08_02620</name>
</gene>